<accession>A0A4Q1RK18</accession>
<dbReference type="InterPro" id="IPR019074">
    <property type="entry name" value="YabQ"/>
</dbReference>
<dbReference type="EMBL" id="SDKC01000001">
    <property type="protein sequence ID" value="RXS76028.1"/>
    <property type="molecule type" value="Genomic_DNA"/>
</dbReference>
<feature type="transmembrane region" description="Helical" evidence="1">
    <location>
        <begin position="41"/>
        <end position="60"/>
    </location>
</feature>
<keyword evidence="1" id="KW-1133">Transmembrane helix</keyword>
<dbReference type="Proteomes" id="UP000290106">
    <property type="component" value="Unassembled WGS sequence"/>
</dbReference>
<keyword evidence="3" id="KW-1185">Reference proteome</keyword>
<name>A0A4Q1RK18_9FIRM</name>
<dbReference type="NCBIfam" id="TIGR02893">
    <property type="entry name" value="spore_yabQ"/>
    <property type="match status" value="1"/>
</dbReference>
<feature type="transmembrane region" description="Helical" evidence="1">
    <location>
        <begin position="12"/>
        <end position="35"/>
    </location>
</feature>
<organism evidence="2 3">
    <name type="scientific">Blautia faecicola</name>
    <dbReference type="NCBI Taxonomy" id="2509240"/>
    <lineage>
        <taxon>Bacteria</taxon>
        <taxon>Bacillati</taxon>
        <taxon>Bacillota</taxon>
        <taxon>Clostridia</taxon>
        <taxon>Lachnospirales</taxon>
        <taxon>Lachnospiraceae</taxon>
        <taxon>Blautia</taxon>
    </lineage>
</organism>
<reference evidence="2 3" key="1">
    <citation type="submission" date="2019-01" db="EMBL/GenBank/DDBJ databases">
        <title>Blautia sp. nov. KGMB01111 isolated human feces.</title>
        <authorList>
            <person name="Park J.-E."/>
            <person name="Kim J.-S."/>
            <person name="Park S.-H."/>
        </authorList>
    </citation>
    <scope>NUCLEOTIDE SEQUENCE [LARGE SCALE GENOMIC DNA]</scope>
    <source>
        <strain evidence="2 3">KGMB01111</strain>
    </source>
</reference>
<dbReference type="Pfam" id="PF09578">
    <property type="entry name" value="Spore_YabQ"/>
    <property type="match status" value="1"/>
</dbReference>
<comment type="caution">
    <text evidence="2">The sequence shown here is derived from an EMBL/GenBank/DDBJ whole genome shotgun (WGS) entry which is preliminary data.</text>
</comment>
<dbReference type="AlphaFoldDB" id="A0A4Q1RK18"/>
<evidence type="ECO:0000313" key="3">
    <source>
        <dbReference type="Proteomes" id="UP000290106"/>
    </source>
</evidence>
<sequence length="161" mass="18854">MSAYMGRELELFVKSMGCGALLVLLYDGIRILRIIGKRMKYLDAAVDLLFWSAAGLFLFFTCLRENEGRMRAYLLCGILLGAGVWYWGIGHFYREFAFILAKRLHFCLQRVTIFLLVKMRKFWLKMRKDLGIDKNKGAWNERKEKCCAKKKRRSTSDKSTE</sequence>
<keyword evidence="1" id="KW-0812">Transmembrane</keyword>
<gene>
    <name evidence="2" type="ORF">ETP43_13010</name>
</gene>
<dbReference type="OrthoDB" id="9801633at2"/>
<proteinExistence type="predicted"/>
<protein>
    <recommendedName>
        <fullName evidence="4">Spore cortex biosynthesis protein YabQ</fullName>
    </recommendedName>
</protein>
<feature type="transmembrane region" description="Helical" evidence="1">
    <location>
        <begin position="72"/>
        <end position="90"/>
    </location>
</feature>
<dbReference type="RefSeq" id="WP_129258527.1">
    <property type="nucleotide sequence ID" value="NZ_JBGKFY010000003.1"/>
</dbReference>
<keyword evidence="1" id="KW-0472">Membrane</keyword>
<evidence type="ECO:0000313" key="2">
    <source>
        <dbReference type="EMBL" id="RXS76028.1"/>
    </source>
</evidence>
<evidence type="ECO:0008006" key="4">
    <source>
        <dbReference type="Google" id="ProtNLM"/>
    </source>
</evidence>
<evidence type="ECO:0000256" key="1">
    <source>
        <dbReference type="SAM" id="Phobius"/>
    </source>
</evidence>